<feature type="domain" description="Heme haloperoxidase family profile" evidence="8">
    <location>
        <begin position="42"/>
        <end position="244"/>
    </location>
</feature>
<keyword evidence="5" id="KW-0560">Oxidoreductase</keyword>
<dbReference type="GO" id="GO:0046872">
    <property type="term" value="F:metal ion binding"/>
    <property type="evidence" value="ECO:0007669"/>
    <property type="project" value="UniProtKB-KW"/>
</dbReference>
<proteinExistence type="inferred from homology"/>
<evidence type="ECO:0000256" key="7">
    <source>
        <dbReference type="ARBA" id="ARBA00025795"/>
    </source>
</evidence>
<evidence type="ECO:0000256" key="1">
    <source>
        <dbReference type="ARBA" id="ARBA00001970"/>
    </source>
</evidence>
<dbReference type="Gene3D" id="1.10.489.10">
    <property type="entry name" value="Chloroperoxidase-like"/>
    <property type="match status" value="1"/>
</dbReference>
<reference evidence="9 10" key="1">
    <citation type="journal article" date="2020" name="ISME J.">
        <title>Uncovering the hidden diversity of litter-decomposition mechanisms in mushroom-forming fungi.</title>
        <authorList>
            <person name="Floudas D."/>
            <person name="Bentzer J."/>
            <person name="Ahren D."/>
            <person name="Johansson T."/>
            <person name="Persson P."/>
            <person name="Tunlid A."/>
        </authorList>
    </citation>
    <scope>NUCLEOTIDE SEQUENCE [LARGE SCALE GENOMIC DNA]</scope>
    <source>
        <strain evidence="9 10">CBS 406.79</strain>
    </source>
</reference>
<evidence type="ECO:0000256" key="5">
    <source>
        <dbReference type="ARBA" id="ARBA00023002"/>
    </source>
</evidence>
<dbReference type="InterPro" id="IPR000028">
    <property type="entry name" value="Chloroperoxidase"/>
</dbReference>
<keyword evidence="3" id="KW-0349">Heme</keyword>
<comment type="caution">
    <text evidence="9">The sequence shown here is derived from an EMBL/GenBank/DDBJ whole genome shotgun (WGS) entry which is preliminary data.</text>
</comment>
<dbReference type="OrthoDB" id="407298at2759"/>
<evidence type="ECO:0000256" key="3">
    <source>
        <dbReference type="ARBA" id="ARBA00022617"/>
    </source>
</evidence>
<evidence type="ECO:0000313" key="9">
    <source>
        <dbReference type="EMBL" id="KAF5390368.1"/>
    </source>
</evidence>
<keyword evidence="2" id="KW-0575">Peroxidase</keyword>
<dbReference type="PROSITE" id="PS51405">
    <property type="entry name" value="HEME_HALOPEROXIDASE"/>
    <property type="match status" value="1"/>
</dbReference>
<dbReference type="Proteomes" id="UP000518752">
    <property type="component" value="Unassembled WGS sequence"/>
</dbReference>
<keyword evidence="4" id="KW-0479">Metal-binding</keyword>
<accession>A0A8H5MDU1</accession>
<comment type="cofactor">
    <cofactor evidence="1">
        <name>heme b</name>
        <dbReference type="ChEBI" id="CHEBI:60344"/>
    </cofactor>
</comment>
<evidence type="ECO:0000256" key="4">
    <source>
        <dbReference type="ARBA" id="ARBA00022723"/>
    </source>
</evidence>
<evidence type="ECO:0000259" key="8">
    <source>
        <dbReference type="PROSITE" id="PS51405"/>
    </source>
</evidence>
<name>A0A8H5MDU1_9AGAR</name>
<evidence type="ECO:0000256" key="2">
    <source>
        <dbReference type="ARBA" id="ARBA00022559"/>
    </source>
</evidence>
<organism evidence="9 10">
    <name type="scientific">Collybiopsis confluens</name>
    <dbReference type="NCBI Taxonomy" id="2823264"/>
    <lineage>
        <taxon>Eukaryota</taxon>
        <taxon>Fungi</taxon>
        <taxon>Dikarya</taxon>
        <taxon>Basidiomycota</taxon>
        <taxon>Agaricomycotina</taxon>
        <taxon>Agaricomycetes</taxon>
        <taxon>Agaricomycetidae</taxon>
        <taxon>Agaricales</taxon>
        <taxon>Marasmiineae</taxon>
        <taxon>Omphalotaceae</taxon>
        <taxon>Collybiopsis</taxon>
    </lineage>
</organism>
<dbReference type="EMBL" id="JAACJN010000015">
    <property type="protein sequence ID" value="KAF5390368.1"/>
    <property type="molecule type" value="Genomic_DNA"/>
</dbReference>
<evidence type="ECO:0000313" key="10">
    <source>
        <dbReference type="Proteomes" id="UP000518752"/>
    </source>
</evidence>
<dbReference type="PANTHER" id="PTHR33577:SF18">
    <property type="entry name" value="HEME HALOPEROXIDASE FAMILY PROFILE DOMAIN-CONTAINING PROTEIN"/>
    <property type="match status" value="1"/>
</dbReference>
<comment type="similarity">
    <text evidence="7">Belongs to the chloroperoxidase family.</text>
</comment>
<dbReference type="AlphaFoldDB" id="A0A8H5MDU1"/>
<protein>
    <recommendedName>
        <fullName evidence="8">Heme haloperoxidase family profile domain-containing protein</fullName>
    </recommendedName>
</protein>
<dbReference type="PANTHER" id="PTHR33577">
    <property type="entry name" value="STERIGMATOCYSTIN BIOSYNTHESIS PEROXIDASE STCC-RELATED"/>
    <property type="match status" value="1"/>
</dbReference>
<sequence>MTIFGDAYIFTWDFFLALFNAVTPNLKEGHVVPEGHPGAGGKWPEYVPPGEGDSRSACPMLNALANHGILPHDGKNIPFSTLADTVHSTYNFAPSFCYFAPYYIANFLKKDYSKDTVDLAEISAHNGIEHDASLTREDTFHEPDQGKPHVPYIEELLSMASGKDPKIKADDPKEVLLTLDDIARYSAKRRTEAKERNPDSSGFLRIFGGRVSDLRPFLIEERIPQGWESSVRARKGMTLAKFNFTVLPLEFRTKKYMKELAKKDK</sequence>
<keyword evidence="6" id="KW-0408">Iron</keyword>
<dbReference type="InterPro" id="IPR036851">
    <property type="entry name" value="Chloroperoxidase-like_sf"/>
</dbReference>
<keyword evidence="10" id="KW-1185">Reference proteome</keyword>
<dbReference type="Pfam" id="PF01328">
    <property type="entry name" value="Peroxidase_2"/>
    <property type="match status" value="1"/>
</dbReference>
<evidence type="ECO:0000256" key="6">
    <source>
        <dbReference type="ARBA" id="ARBA00023004"/>
    </source>
</evidence>
<gene>
    <name evidence="9" type="ORF">D9757_005287</name>
</gene>
<dbReference type="SUPFAM" id="SSF47571">
    <property type="entry name" value="Cloroperoxidase"/>
    <property type="match status" value="1"/>
</dbReference>
<dbReference type="GO" id="GO:0004601">
    <property type="term" value="F:peroxidase activity"/>
    <property type="evidence" value="ECO:0007669"/>
    <property type="project" value="UniProtKB-KW"/>
</dbReference>